<dbReference type="PANTHER" id="PTHR44227:SF3">
    <property type="entry name" value="PROTEIN O-MANNOSYL-TRANSFERASE TMTC4"/>
    <property type="match status" value="1"/>
</dbReference>
<organism evidence="4 5">
    <name type="scientific">Mucilaginibacter antarcticus</name>
    <dbReference type="NCBI Taxonomy" id="1855725"/>
    <lineage>
        <taxon>Bacteria</taxon>
        <taxon>Pseudomonadati</taxon>
        <taxon>Bacteroidota</taxon>
        <taxon>Sphingobacteriia</taxon>
        <taxon>Sphingobacteriales</taxon>
        <taxon>Sphingobacteriaceae</taxon>
        <taxon>Mucilaginibacter</taxon>
    </lineage>
</organism>
<reference evidence="5" key="1">
    <citation type="journal article" date="2019" name="Int. J. Syst. Evol. Microbiol.">
        <title>The Global Catalogue of Microorganisms (GCM) 10K type strain sequencing project: providing services to taxonomists for standard genome sequencing and annotation.</title>
        <authorList>
            <consortium name="The Broad Institute Genomics Platform"/>
            <consortium name="The Broad Institute Genome Sequencing Center for Infectious Disease"/>
            <person name="Wu L."/>
            <person name="Ma J."/>
        </authorList>
    </citation>
    <scope>NUCLEOTIDE SEQUENCE [LARGE SCALE GENOMIC DNA]</scope>
    <source>
        <strain evidence="5">KCTC 52232</strain>
    </source>
</reference>
<dbReference type="InterPro" id="IPR052346">
    <property type="entry name" value="O-mannosyl-transferase_TMTC"/>
</dbReference>
<feature type="repeat" description="TPR" evidence="3">
    <location>
        <begin position="131"/>
        <end position="164"/>
    </location>
</feature>
<protein>
    <submittedName>
        <fullName evidence="4">Tetratricopeptide repeat protein</fullName>
    </submittedName>
</protein>
<dbReference type="PROSITE" id="PS50005">
    <property type="entry name" value="TPR"/>
    <property type="match status" value="1"/>
</dbReference>
<keyword evidence="5" id="KW-1185">Reference proteome</keyword>
<dbReference type="Pfam" id="PF13181">
    <property type="entry name" value="TPR_8"/>
    <property type="match status" value="2"/>
</dbReference>
<dbReference type="RefSeq" id="WP_377130387.1">
    <property type="nucleotide sequence ID" value="NZ_JBHUON010000034.1"/>
</dbReference>
<dbReference type="SUPFAM" id="SSF48452">
    <property type="entry name" value="TPR-like"/>
    <property type="match status" value="1"/>
</dbReference>
<evidence type="ECO:0000256" key="3">
    <source>
        <dbReference type="PROSITE-ProRule" id="PRU00339"/>
    </source>
</evidence>
<comment type="caution">
    <text evidence="4">The sequence shown here is derived from an EMBL/GenBank/DDBJ whole genome shotgun (WGS) entry which is preliminary data.</text>
</comment>
<evidence type="ECO:0000313" key="4">
    <source>
        <dbReference type="EMBL" id="MFD2866743.1"/>
    </source>
</evidence>
<dbReference type="InterPro" id="IPR019734">
    <property type="entry name" value="TPR_rpt"/>
</dbReference>
<keyword evidence="1" id="KW-0677">Repeat</keyword>
<dbReference type="Gene3D" id="1.25.40.10">
    <property type="entry name" value="Tetratricopeptide repeat domain"/>
    <property type="match status" value="2"/>
</dbReference>
<evidence type="ECO:0000256" key="2">
    <source>
        <dbReference type="ARBA" id="ARBA00022803"/>
    </source>
</evidence>
<proteinExistence type="predicted"/>
<evidence type="ECO:0000256" key="1">
    <source>
        <dbReference type="ARBA" id="ARBA00022737"/>
    </source>
</evidence>
<name>A0ABW5XUV0_9SPHI</name>
<sequence length="377" mass="43116">MKIGRKIILSVLVLLFTAPLAFCQSEVLKVVVNHLAYYKQRKELRFLTNAKKSIDSIMKITMDQRLDTNNLEKKVYIALINSAILYVDSTNKTGQPENLFRKTIEQVDILDGRSRIFKYQPEMDFAKQCLANVYIRKGFAYLTKLDYANALEMYKKAYRFAPNFKPLNKYMAFTNQRMNNPAAAAKSYDILSKTDSLSTDYIEAAANVYKTIGDTTKAIELIKKGRKAMPNDKALLLIEANIYANRKDYRSLEPLLPQLLDNNINNPDIVFVAANCYDKLKQYDKAESLYLRAIDLNGSAYESVFNLGLLYLKKSAANNSTNKDKNLTFAQQWLEKANEMSPNDVKCLEVLKMLYGQTGNNDQITIIDNKLKQITNQ</sequence>
<keyword evidence="2 3" id="KW-0802">TPR repeat</keyword>
<accession>A0ABW5XUV0</accession>
<dbReference type="SMART" id="SM00028">
    <property type="entry name" value="TPR"/>
    <property type="match status" value="3"/>
</dbReference>
<dbReference type="InterPro" id="IPR011990">
    <property type="entry name" value="TPR-like_helical_dom_sf"/>
</dbReference>
<dbReference type="Proteomes" id="UP001597601">
    <property type="component" value="Unassembled WGS sequence"/>
</dbReference>
<dbReference type="EMBL" id="JBHUON010000034">
    <property type="protein sequence ID" value="MFD2866743.1"/>
    <property type="molecule type" value="Genomic_DNA"/>
</dbReference>
<evidence type="ECO:0000313" key="5">
    <source>
        <dbReference type="Proteomes" id="UP001597601"/>
    </source>
</evidence>
<dbReference type="PANTHER" id="PTHR44227">
    <property type="match status" value="1"/>
</dbReference>
<gene>
    <name evidence="4" type="ORF">ACFSYC_18755</name>
</gene>